<keyword evidence="2" id="KW-1185">Reference proteome</keyword>
<reference evidence="1 2" key="1">
    <citation type="submission" date="2013-10" db="EMBL/GenBank/DDBJ databases">
        <title>Whole Genome Shotgun Sequence of Photorhabdus temperata J3.</title>
        <authorList>
            <person name="Park G.-S."/>
            <person name="Hong S.-J."/>
            <person name="Shin J.-H."/>
        </authorList>
    </citation>
    <scope>NUCLEOTIDE SEQUENCE [LARGE SCALE GENOMIC DNA]</scope>
    <source>
        <strain evidence="1 2">J3</strain>
    </source>
</reference>
<comment type="caution">
    <text evidence="1">The sequence shown here is derived from an EMBL/GenBank/DDBJ whole genome shotgun (WGS) entry which is preliminary data.</text>
</comment>
<gene>
    <name evidence="1" type="ORF">O185_07540</name>
</gene>
<dbReference type="Proteomes" id="UP000017133">
    <property type="component" value="Unassembled WGS sequence"/>
</dbReference>
<evidence type="ECO:0000313" key="1">
    <source>
        <dbReference type="EMBL" id="ERT13675.1"/>
    </source>
</evidence>
<evidence type="ECO:0000313" key="2">
    <source>
        <dbReference type="Proteomes" id="UP000017133"/>
    </source>
</evidence>
<dbReference type="EMBL" id="AXDT01000062">
    <property type="protein sequence ID" value="ERT13675.1"/>
    <property type="molecule type" value="Genomic_DNA"/>
</dbReference>
<name>U7R249_PHOTE</name>
<proteinExistence type="predicted"/>
<dbReference type="AlphaFoldDB" id="U7R249"/>
<organism evidence="1 2">
    <name type="scientific">Photorhabdus temperata J3</name>
    <dbReference type="NCBI Taxonomy" id="1389415"/>
    <lineage>
        <taxon>Bacteria</taxon>
        <taxon>Pseudomonadati</taxon>
        <taxon>Pseudomonadota</taxon>
        <taxon>Gammaproteobacteria</taxon>
        <taxon>Enterobacterales</taxon>
        <taxon>Morganellaceae</taxon>
        <taxon>Photorhabdus</taxon>
    </lineage>
</organism>
<sequence>MVVVSSFFGNQLEIGTSEFNYMEVMVRFIESYEAESYQ</sequence>
<protein>
    <submittedName>
        <fullName evidence="1">Uncharacterized protein</fullName>
    </submittedName>
</protein>
<dbReference type="PATRIC" id="fig|1389415.4.peg.1507"/>
<accession>U7R249</accession>